<dbReference type="InterPro" id="IPR001029">
    <property type="entry name" value="Flagellin_N"/>
</dbReference>
<dbReference type="GO" id="GO:0009288">
    <property type="term" value="C:bacterial-type flagellum"/>
    <property type="evidence" value="ECO:0007669"/>
    <property type="project" value="InterPro"/>
</dbReference>
<dbReference type="SUPFAM" id="SSF64518">
    <property type="entry name" value="Phase 1 flagellin"/>
    <property type="match status" value="1"/>
</dbReference>
<dbReference type="PANTHER" id="PTHR42792">
    <property type="entry name" value="FLAGELLIN"/>
    <property type="match status" value="1"/>
</dbReference>
<evidence type="ECO:0000313" key="3">
    <source>
        <dbReference type="Proteomes" id="UP000242972"/>
    </source>
</evidence>
<dbReference type="Pfam" id="PF00669">
    <property type="entry name" value="Flagellin_N"/>
    <property type="match status" value="1"/>
</dbReference>
<keyword evidence="2" id="KW-0966">Cell projection</keyword>
<dbReference type="GO" id="GO:0005198">
    <property type="term" value="F:structural molecule activity"/>
    <property type="evidence" value="ECO:0007669"/>
    <property type="project" value="InterPro"/>
</dbReference>
<accession>A0A2T2XGM8</accession>
<dbReference type="AlphaFoldDB" id="A0A2T2XGM8"/>
<organism evidence="2 3">
    <name type="scientific">Sulfobacillus benefaciens</name>
    <dbReference type="NCBI Taxonomy" id="453960"/>
    <lineage>
        <taxon>Bacteria</taxon>
        <taxon>Bacillati</taxon>
        <taxon>Bacillota</taxon>
        <taxon>Clostridia</taxon>
        <taxon>Eubacteriales</taxon>
        <taxon>Clostridiales Family XVII. Incertae Sedis</taxon>
        <taxon>Sulfobacillus</taxon>
    </lineage>
</organism>
<dbReference type="Gene3D" id="1.20.1330.10">
    <property type="entry name" value="f41 fragment of flagellin, N-terminal domain"/>
    <property type="match status" value="1"/>
</dbReference>
<gene>
    <name evidence="2" type="ORF">C7B46_08580</name>
</gene>
<proteinExistence type="predicted"/>
<reference evidence="2 3" key="1">
    <citation type="journal article" date="2014" name="BMC Genomics">
        <title>Comparison of environmental and isolate Sulfobacillus genomes reveals diverse carbon, sulfur, nitrogen, and hydrogen metabolisms.</title>
        <authorList>
            <person name="Justice N.B."/>
            <person name="Norman A."/>
            <person name="Brown C.T."/>
            <person name="Singh A."/>
            <person name="Thomas B.C."/>
            <person name="Banfield J.F."/>
        </authorList>
    </citation>
    <scope>NUCLEOTIDE SEQUENCE [LARGE SCALE GENOMIC DNA]</scope>
    <source>
        <strain evidence="2">AMDSBA4</strain>
    </source>
</reference>
<keyword evidence="2" id="KW-0282">Flagellum</keyword>
<sequence>MQITPIVLMNTLLSNVQNQEQQIAQLQEEVSTGQSFQVPADNPSAVTNTMALNDTLSSVNAYLNSASSAESQLNQTNGVLQSIIQLTQGAYALSTEASNSTLNSADLTAMAETVKSDLASLGQLLNTQYQGGYLLGGTNNTQPPLQNVSGTWEWNPGASGNQGQVVQIGSDQWVTDNITGWELTSTPNGPTSPTQTSPVNAFLQLYQDLQGLQTALTPNSSGLPNIAAIQQSESQLSGDLTTMTTLQSIVGARLQRVQNAQSALNTLSVNLNQSIAQYSSANMASVTVQLAQEEQAYQATLQSGAQILPLSLLNFIKP</sequence>
<dbReference type="EMBL" id="PXYW01000017">
    <property type="protein sequence ID" value="PSR33653.1"/>
    <property type="molecule type" value="Genomic_DNA"/>
</dbReference>
<protein>
    <submittedName>
        <fullName evidence="2">Flagellar biosynthesis protein FlgL</fullName>
    </submittedName>
</protein>
<name>A0A2T2XGM8_9FIRM</name>
<keyword evidence="2" id="KW-0969">Cilium</keyword>
<evidence type="ECO:0000313" key="2">
    <source>
        <dbReference type="EMBL" id="PSR33653.1"/>
    </source>
</evidence>
<comment type="caution">
    <text evidence="2">The sequence shown here is derived from an EMBL/GenBank/DDBJ whole genome shotgun (WGS) entry which is preliminary data.</text>
</comment>
<evidence type="ECO:0000259" key="1">
    <source>
        <dbReference type="Pfam" id="PF00669"/>
    </source>
</evidence>
<dbReference type="PANTHER" id="PTHR42792:SF1">
    <property type="entry name" value="FLAGELLAR HOOK-ASSOCIATED PROTEIN 3"/>
    <property type="match status" value="1"/>
</dbReference>
<feature type="domain" description="Flagellin N-terminal" evidence="1">
    <location>
        <begin position="10"/>
        <end position="139"/>
    </location>
</feature>
<dbReference type="Proteomes" id="UP000242972">
    <property type="component" value="Unassembled WGS sequence"/>
</dbReference>
<dbReference type="InterPro" id="IPR001492">
    <property type="entry name" value="Flagellin"/>
</dbReference>